<dbReference type="EMBL" id="JACSRA010000034">
    <property type="protein sequence ID" value="MBD7913058.1"/>
    <property type="molecule type" value="Genomic_DNA"/>
</dbReference>
<dbReference type="Pfam" id="PF00464">
    <property type="entry name" value="SHMT"/>
    <property type="match status" value="1"/>
</dbReference>
<dbReference type="RefSeq" id="WP_191769966.1">
    <property type="nucleotide sequence ID" value="NZ_JACSRA010000034.1"/>
</dbReference>
<name>A0ABR8PY15_9CLOT</name>
<dbReference type="Proteomes" id="UP000627781">
    <property type="component" value="Unassembled WGS sequence"/>
</dbReference>
<evidence type="ECO:0000256" key="3">
    <source>
        <dbReference type="ARBA" id="ARBA00022563"/>
    </source>
</evidence>
<evidence type="ECO:0000259" key="6">
    <source>
        <dbReference type="Pfam" id="PF00464"/>
    </source>
</evidence>
<dbReference type="Gene3D" id="3.90.1150.10">
    <property type="entry name" value="Aspartate Aminotransferase, domain 1"/>
    <property type="match status" value="1"/>
</dbReference>
<protein>
    <recommendedName>
        <fullName evidence="6">Serine hydroxymethyltransferase-like domain-containing protein</fullName>
    </recommendedName>
</protein>
<keyword evidence="5" id="KW-0663">Pyridoxal phosphate</keyword>
<accession>A0ABR8PY15</accession>
<keyword evidence="8" id="KW-1185">Reference proteome</keyword>
<keyword evidence="3" id="KW-0554">One-carbon metabolism</keyword>
<dbReference type="SUPFAM" id="SSF53383">
    <property type="entry name" value="PLP-dependent transferases"/>
    <property type="match status" value="1"/>
</dbReference>
<comment type="caution">
    <text evidence="7">The sequence shown here is derived from an EMBL/GenBank/DDBJ whole genome shotgun (WGS) entry which is preliminary data.</text>
</comment>
<evidence type="ECO:0000256" key="5">
    <source>
        <dbReference type="ARBA" id="ARBA00022898"/>
    </source>
</evidence>
<evidence type="ECO:0000256" key="2">
    <source>
        <dbReference type="ARBA" id="ARBA00006376"/>
    </source>
</evidence>
<evidence type="ECO:0000313" key="8">
    <source>
        <dbReference type="Proteomes" id="UP000627781"/>
    </source>
</evidence>
<sequence>MSIEELLNLLITNEEKGQGIINMVPSENNLTPISRLPLVCDIYNRYFFNNTANEKEWNFRGAQDIYEIETKVAVTLLKSLGKSTYVNLKPISGLNAMILVLNALGGPKGSNIITISPEQGGHYATKDLAESLGYHVDFMKGINEHTVDFEYLEVMLKEKTYSLVYVDQSNCLFPLNVELLVHKVRKCSPNTIIHIDASHWLGLILGEAMENPLELGADSFGGSTHKSFPGPQRAVYFTNNKQLNEKVKDAQYYMISSHHFGSVASLAIALMEFKEKDGSGYAHQVIANAKMLGKTLDYLGYDVKGRELGYSQGNQIWMSTSNIGIDSYEASKRLSKCGIRVNVFDELPGTKSPILRIGVNEITHLGCNLQNMEALAYIMDSIIQEKDDIKNLREQVKALKNGNIKKYVYDLNELGIRSNIYKLLNTIFK</sequence>
<evidence type="ECO:0000256" key="1">
    <source>
        <dbReference type="ARBA" id="ARBA00001933"/>
    </source>
</evidence>
<dbReference type="InterPro" id="IPR015421">
    <property type="entry name" value="PyrdxlP-dep_Trfase_major"/>
</dbReference>
<dbReference type="Gene3D" id="3.40.640.10">
    <property type="entry name" value="Type I PLP-dependent aspartate aminotransferase-like (Major domain)"/>
    <property type="match status" value="1"/>
</dbReference>
<organism evidence="7 8">
    <name type="scientific">Clostridium cibarium</name>
    <dbReference type="NCBI Taxonomy" id="2762247"/>
    <lineage>
        <taxon>Bacteria</taxon>
        <taxon>Bacillati</taxon>
        <taxon>Bacillota</taxon>
        <taxon>Clostridia</taxon>
        <taxon>Eubacteriales</taxon>
        <taxon>Clostridiaceae</taxon>
        <taxon>Clostridium</taxon>
    </lineage>
</organism>
<comment type="similarity">
    <text evidence="2">Belongs to the SHMT family.</text>
</comment>
<dbReference type="InterPro" id="IPR015424">
    <property type="entry name" value="PyrdxlP-dep_Trfase"/>
</dbReference>
<gene>
    <name evidence="7" type="ORF">H9661_17025</name>
</gene>
<feature type="domain" description="Serine hydroxymethyltransferase-like" evidence="6">
    <location>
        <begin position="5"/>
        <end position="377"/>
    </location>
</feature>
<dbReference type="PANTHER" id="PTHR11680">
    <property type="entry name" value="SERINE HYDROXYMETHYLTRANSFERASE"/>
    <property type="match status" value="1"/>
</dbReference>
<dbReference type="PANTHER" id="PTHR11680:SF35">
    <property type="entry name" value="SERINE HYDROXYMETHYLTRANSFERASE 1"/>
    <property type="match status" value="1"/>
</dbReference>
<dbReference type="InterPro" id="IPR039429">
    <property type="entry name" value="SHMT-like_dom"/>
</dbReference>
<dbReference type="InterPro" id="IPR049943">
    <property type="entry name" value="Ser_HO-MeTrfase-like"/>
</dbReference>
<keyword evidence="4" id="KW-0028">Amino-acid biosynthesis</keyword>
<evidence type="ECO:0000313" key="7">
    <source>
        <dbReference type="EMBL" id="MBD7913058.1"/>
    </source>
</evidence>
<evidence type="ECO:0000256" key="4">
    <source>
        <dbReference type="ARBA" id="ARBA00022605"/>
    </source>
</evidence>
<dbReference type="InterPro" id="IPR015422">
    <property type="entry name" value="PyrdxlP-dep_Trfase_small"/>
</dbReference>
<reference evidence="7 8" key="1">
    <citation type="submission" date="2020-08" db="EMBL/GenBank/DDBJ databases">
        <title>A Genomic Blueprint of the Chicken Gut Microbiome.</title>
        <authorList>
            <person name="Gilroy R."/>
            <person name="Ravi A."/>
            <person name="Getino M."/>
            <person name="Pursley I."/>
            <person name="Horton D.L."/>
            <person name="Alikhan N.-F."/>
            <person name="Baker D."/>
            <person name="Gharbi K."/>
            <person name="Hall N."/>
            <person name="Watson M."/>
            <person name="Adriaenssens E.M."/>
            <person name="Foster-Nyarko E."/>
            <person name="Jarju S."/>
            <person name="Secka A."/>
            <person name="Antonio M."/>
            <person name="Oren A."/>
            <person name="Chaudhuri R."/>
            <person name="La Ragione R.M."/>
            <person name="Hildebrand F."/>
            <person name="Pallen M.J."/>
        </authorList>
    </citation>
    <scope>NUCLEOTIDE SEQUENCE [LARGE SCALE GENOMIC DNA]</scope>
    <source>
        <strain evidence="7 8">Sa3CVN1</strain>
    </source>
</reference>
<comment type="cofactor">
    <cofactor evidence="1">
        <name>pyridoxal 5'-phosphate</name>
        <dbReference type="ChEBI" id="CHEBI:597326"/>
    </cofactor>
</comment>
<proteinExistence type="inferred from homology"/>